<feature type="region of interest" description="Disordered" evidence="13">
    <location>
        <begin position="539"/>
        <end position="621"/>
    </location>
</feature>
<evidence type="ECO:0000256" key="5">
    <source>
        <dbReference type="ARBA" id="ARBA00022723"/>
    </source>
</evidence>
<evidence type="ECO:0000256" key="7">
    <source>
        <dbReference type="ARBA" id="ARBA00022833"/>
    </source>
</evidence>
<feature type="domain" description="C2H2-type" evidence="14">
    <location>
        <begin position="175"/>
        <end position="203"/>
    </location>
</feature>
<keyword evidence="8 12" id="KW-0175">Coiled coil</keyword>
<comment type="subcellular location">
    <subcellularLocation>
        <location evidence="2">Cytoplasm</location>
        <location evidence="2">Cytoskeleton</location>
        <location evidence="2">Cilium basal body</location>
    </subcellularLocation>
    <subcellularLocation>
        <location evidence="1">Cytoplasm</location>
        <location evidence="1">Cytoskeleton</location>
        <location evidence="1">Microtubule organizing center</location>
        <location evidence="1">Centrosome</location>
        <location evidence="1">Centriole</location>
    </subcellularLocation>
</comment>
<dbReference type="OrthoDB" id="515971at2759"/>
<dbReference type="PANTHER" id="PTHR21502">
    <property type="entry name" value="ZINC FINGER PROTEIN DZIP1"/>
    <property type="match status" value="1"/>
</dbReference>
<dbReference type="PROSITE" id="PS50157">
    <property type="entry name" value="ZINC_FINGER_C2H2_2"/>
    <property type="match status" value="1"/>
</dbReference>
<keyword evidence="4" id="KW-0963">Cytoplasm</keyword>
<dbReference type="PROSITE" id="PS00028">
    <property type="entry name" value="ZINC_FINGER_C2H2_1"/>
    <property type="match status" value="1"/>
</dbReference>
<accession>A0A814EG60</accession>
<proteinExistence type="inferred from homology"/>
<evidence type="ECO:0000256" key="9">
    <source>
        <dbReference type="ARBA" id="ARBA00023212"/>
    </source>
</evidence>
<comment type="caution">
    <text evidence="15">The sequence shown here is derived from an EMBL/GenBank/DDBJ whole genome shotgun (WGS) entry which is preliminary data.</text>
</comment>
<protein>
    <recommendedName>
        <fullName evidence="14">C2H2-type domain-containing protein</fullName>
    </recommendedName>
</protein>
<feature type="region of interest" description="Disordered" evidence="13">
    <location>
        <begin position="384"/>
        <end position="421"/>
    </location>
</feature>
<feature type="region of interest" description="Disordered" evidence="13">
    <location>
        <begin position="645"/>
        <end position="744"/>
    </location>
</feature>
<dbReference type="GO" id="GO:0005737">
    <property type="term" value="C:cytoplasm"/>
    <property type="evidence" value="ECO:0007669"/>
    <property type="project" value="TreeGrafter"/>
</dbReference>
<dbReference type="InterPro" id="IPR051241">
    <property type="entry name" value="DZIP_RILPL"/>
</dbReference>
<feature type="compositionally biased region" description="Acidic residues" evidence="13">
    <location>
        <begin position="811"/>
        <end position="822"/>
    </location>
</feature>
<evidence type="ECO:0000256" key="10">
    <source>
        <dbReference type="ARBA" id="ARBA00023273"/>
    </source>
</evidence>
<dbReference type="Pfam" id="PF25977">
    <property type="entry name" value="DZIP1"/>
    <property type="match status" value="1"/>
</dbReference>
<gene>
    <name evidence="15" type="ORF">EDS130_LOCUS13263</name>
</gene>
<dbReference type="PANTHER" id="PTHR21502:SF3">
    <property type="entry name" value="CILIUM ASSEMBLY PROTEIN DZIP1L"/>
    <property type="match status" value="1"/>
</dbReference>
<dbReference type="EMBL" id="CAJNOJ010000052">
    <property type="protein sequence ID" value="CAF0968887.1"/>
    <property type="molecule type" value="Genomic_DNA"/>
</dbReference>
<feature type="compositionally biased region" description="Basic and acidic residues" evidence="13">
    <location>
        <begin position="676"/>
        <end position="686"/>
    </location>
</feature>
<feature type="coiled-coil region" evidence="12">
    <location>
        <begin position="132"/>
        <end position="163"/>
    </location>
</feature>
<keyword evidence="10" id="KW-0966">Cell projection</keyword>
<evidence type="ECO:0000313" key="15">
    <source>
        <dbReference type="EMBL" id="CAF0968887.1"/>
    </source>
</evidence>
<sequence>MQNNYYSTATTPQRTLPGYDMNHLYLSPSHQQANRTGIFLKRSEKIDWRRLAAVDVDRIAREMDFQALQDNLEQITLCNIDAEVDARAMDPNFLKLYKMAQLTIEYLLLCQDQITAQLGDYEQIKNRSFHEQDDSRREIEKLKTELAESKKESKKRRKMLETQQRMLMAQNSNYHTCPVCTHAFLSVSYLEAHMARRHPNYDPNKRRERDVDVEKEIQRFKDELNKKENELQLIKVQKAGDEEKIRDREIHIRQLKEEIHTLTTRLTILDDRFSLMKTDGYTRSSSPQRNDSSVSELLKENKHLRAEIEQLKQLLQQAEPDLKKEQKLRRRLENENENLVQEISNLKQNLQLLQATSGNSSRLSEELITYQNRYNEERSLRKKLQDELQQRNPPSQTTDRKSPVPSVRSIDSPVPMRPTRPLQPTEIILSNYCPQLVARLKENPKFLTKYRDEARKQFNDELQDVENLGISETDTRLTDLDFRTKMESVLQTRRNIQDDLPDFERIRADISRTLDRLVNERLDVRRSITSIRSTGSKLVTFEDQKRNKHSTPRTPTEQHRLPSTTVPSKTKYDDSRPGRTNEAGEDRTASNISDSDDERQSPRIGRSVQPVPRKSAPTKGVSALVTSGITPSTKHGESAIAAIARQPIVKPQSTGNQSNSESETEASVPVRTSSVTDKKRIIDQKLQESASKGKKPGISAIAQGFQPTRETLKTQNHDDDDDDDEETDTFTTLHTNPPGKTPNVHLPQISNIKLFLFLVHLRTRDLITNNPLSSGDVSQHTYDSLWKSQASKGAEHRRPLTADSTKTSMMDSDENLDGEESN</sequence>
<evidence type="ECO:0000256" key="1">
    <source>
        <dbReference type="ARBA" id="ARBA00004114"/>
    </source>
</evidence>
<dbReference type="InterPro" id="IPR032714">
    <property type="entry name" value="DZIP1_N"/>
</dbReference>
<feature type="region of interest" description="Disordered" evidence="13">
    <location>
        <begin position="788"/>
        <end position="822"/>
    </location>
</feature>
<dbReference type="InterPro" id="IPR013087">
    <property type="entry name" value="Znf_C2H2_type"/>
</dbReference>
<dbReference type="InterPro" id="IPR058883">
    <property type="entry name" value="DZIP1_dom"/>
</dbReference>
<comment type="similarity">
    <text evidence="3">Belongs to the DZIP C2H2-type zinc-finger protein family.</text>
</comment>
<feature type="compositionally biased region" description="Basic and acidic residues" evidence="13">
    <location>
        <begin position="570"/>
        <end position="588"/>
    </location>
</feature>
<feature type="compositionally biased region" description="Acidic residues" evidence="13">
    <location>
        <begin position="718"/>
        <end position="728"/>
    </location>
</feature>
<evidence type="ECO:0000259" key="14">
    <source>
        <dbReference type="PROSITE" id="PS50157"/>
    </source>
</evidence>
<name>A0A814EG60_ADIRI</name>
<evidence type="ECO:0000256" key="12">
    <source>
        <dbReference type="SAM" id="Coils"/>
    </source>
</evidence>
<evidence type="ECO:0000256" key="6">
    <source>
        <dbReference type="ARBA" id="ARBA00022771"/>
    </source>
</evidence>
<keyword evidence="6 11" id="KW-0863">Zinc-finger</keyword>
<evidence type="ECO:0000256" key="3">
    <source>
        <dbReference type="ARBA" id="ARBA00009131"/>
    </source>
</evidence>
<dbReference type="GO" id="GO:0060271">
    <property type="term" value="P:cilium assembly"/>
    <property type="evidence" value="ECO:0007669"/>
    <property type="project" value="TreeGrafter"/>
</dbReference>
<evidence type="ECO:0000256" key="11">
    <source>
        <dbReference type="PROSITE-ProRule" id="PRU00042"/>
    </source>
</evidence>
<feature type="compositionally biased region" description="Polar residues" evidence="13">
    <location>
        <begin position="651"/>
        <end position="661"/>
    </location>
</feature>
<keyword evidence="9" id="KW-0206">Cytoskeleton</keyword>
<dbReference type="AlphaFoldDB" id="A0A814EG60"/>
<keyword evidence="7" id="KW-0862">Zinc</keyword>
<dbReference type="Pfam" id="PF13815">
    <property type="entry name" value="Dzip-like_N"/>
    <property type="match status" value="1"/>
</dbReference>
<evidence type="ECO:0000313" key="16">
    <source>
        <dbReference type="Proteomes" id="UP000663852"/>
    </source>
</evidence>
<organism evidence="15 16">
    <name type="scientific">Adineta ricciae</name>
    <name type="common">Rotifer</name>
    <dbReference type="NCBI Taxonomy" id="249248"/>
    <lineage>
        <taxon>Eukaryota</taxon>
        <taxon>Metazoa</taxon>
        <taxon>Spiralia</taxon>
        <taxon>Gnathifera</taxon>
        <taxon>Rotifera</taxon>
        <taxon>Eurotatoria</taxon>
        <taxon>Bdelloidea</taxon>
        <taxon>Adinetida</taxon>
        <taxon>Adinetidae</taxon>
        <taxon>Adineta</taxon>
    </lineage>
</organism>
<dbReference type="Proteomes" id="UP000663852">
    <property type="component" value="Unassembled WGS sequence"/>
</dbReference>
<evidence type="ECO:0000256" key="2">
    <source>
        <dbReference type="ARBA" id="ARBA00004120"/>
    </source>
</evidence>
<dbReference type="GO" id="GO:0005814">
    <property type="term" value="C:centriole"/>
    <property type="evidence" value="ECO:0007669"/>
    <property type="project" value="UniProtKB-SubCell"/>
</dbReference>
<dbReference type="GO" id="GO:0008270">
    <property type="term" value="F:zinc ion binding"/>
    <property type="evidence" value="ECO:0007669"/>
    <property type="project" value="UniProtKB-KW"/>
</dbReference>
<dbReference type="GO" id="GO:0036064">
    <property type="term" value="C:ciliary basal body"/>
    <property type="evidence" value="ECO:0007669"/>
    <property type="project" value="TreeGrafter"/>
</dbReference>
<evidence type="ECO:0000256" key="4">
    <source>
        <dbReference type="ARBA" id="ARBA00022490"/>
    </source>
</evidence>
<keyword evidence="5" id="KW-0479">Metal-binding</keyword>
<evidence type="ECO:0000256" key="8">
    <source>
        <dbReference type="ARBA" id="ARBA00023054"/>
    </source>
</evidence>
<evidence type="ECO:0000256" key="13">
    <source>
        <dbReference type="SAM" id="MobiDB-lite"/>
    </source>
</evidence>
<reference evidence="15" key="1">
    <citation type="submission" date="2021-02" db="EMBL/GenBank/DDBJ databases">
        <authorList>
            <person name="Nowell W R."/>
        </authorList>
    </citation>
    <scope>NUCLEOTIDE SEQUENCE</scope>
</reference>